<feature type="compositionally biased region" description="Acidic residues" evidence="4">
    <location>
        <begin position="99"/>
        <end position="144"/>
    </location>
</feature>
<feature type="region of interest" description="Disordered" evidence="4">
    <location>
        <begin position="759"/>
        <end position="781"/>
    </location>
</feature>
<feature type="compositionally biased region" description="Acidic residues" evidence="4">
    <location>
        <begin position="187"/>
        <end position="218"/>
    </location>
</feature>
<evidence type="ECO:0000313" key="5">
    <source>
        <dbReference type="EMBL" id="KAK1755734.1"/>
    </source>
</evidence>
<proteinExistence type="predicted"/>
<dbReference type="PANTHER" id="PTHR14150:SF12">
    <property type="entry name" value="U3 SMALL NUCLEOLAR RNA-ASSOCIATED PROTEIN 14 HOMOLOG A"/>
    <property type="match status" value="1"/>
</dbReference>
<feature type="region of interest" description="Disordered" evidence="4">
    <location>
        <begin position="373"/>
        <end position="392"/>
    </location>
</feature>
<comment type="caution">
    <text evidence="5">The sequence shown here is derived from an EMBL/GenBank/DDBJ whole genome shotgun (WGS) entry which is preliminary data.</text>
</comment>
<dbReference type="Proteomes" id="UP001239445">
    <property type="component" value="Unassembled WGS sequence"/>
</dbReference>
<accession>A0AAJ0BEC9</accession>
<dbReference type="InterPro" id="IPR006709">
    <property type="entry name" value="SSU_processome_Utp14"/>
</dbReference>
<evidence type="ECO:0000256" key="4">
    <source>
        <dbReference type="SAM" id="MobiDB-lite"/>
    </source>
</evidence>
<evidence type="ECO:0000256" key="2">
    <source>
        <dbReference type="ARBA" id="ARBA00022553"/>
    </source>
</evidence>
<sequence length="884" mass="97864">MPGRQAHGRSLLPASGPKKPRKPSSRARATKALDAFAIAEQQVPSRKPKGVRTRDLDSDPAERSSNKRQHGGDDDDDDEDEDDEDAGPPVKKRARKGGDEDDFDGFSGGDDDGDEEEWHVGVEEGDEDSEIDSDEAFGESDEEKFEGYAFGGKPKKKKSQNDDEEEDDEDLESLGSDAIDLATALDQYEEDESEDEEEGSGSEEESSQESSESEDDDDHPSKLDALQDMIAGFAGDDSDEEEPTGPKQKSKISLKDLGLAGVKDPHIKKSLKLMNKEEKATKPGSSKKLDVPLAKRQQDRLLRAAAYEKTTETLDRWIDTVKQNRRADHLFFPLAQNAHNAGLDNGELMPLTKKNTGTELEQTILTIMEESGLGPSAKPAKETTEGETAAEEKLSMAEQIELARQRRKERELHSREAARAKRIKKIKSKAYRRIHRKEALRDAEAIREAGDLDSDEEREAADRRRALERVGTKHRESKWAKLGKKAGRAVWDDDFRAGLTEMAQRKEELRRRVEGRAKDSDDEDDDDDDMSDASDDAEQGFGKRRLLEELERAAAYEDEKPTSGIMAMKFMQNAEAERKKENDELVASIRRQLDSDEEDDSEDVDVGRKKFGMGLTPAANPFLSGKGKKTSGEAAEPPASKAKAISTSVSAAAERDASPPAPSAGAGGWSRVGQEGRKKKVPKGAVDELDLSNAGMLATKKAAKPKAAASGQTAEAEAQDSDDEAAVHLPIAIRDQKLIEMAFAGEDVMGDFEREKAEMEKEDDDKEVDNSLPGWGGWVGEGISSREKRRQMGRNITKIEGIKKKDRQDFKLKGVIISERRIKKNDKYLASQLPHPYESHQQYERSLRLPIGPEWSTKETFQGATKPRVIVKQGIIAPMSKPMV</sequence>
<evidence type="ECO:0000256" key="3">
    <source>
        <dbReference type="ARBA" id="ARBA00023242"/>
    </source>
</evidence>
<name>A0AAJ0BEC9_9PEZI</name>
<keyword evidence="2" id="KW-0597">Phosphoprotein</keyword>
<feature type="region of interest" description="Disordered" evidence="4">
    <location>
        <begin position="1"/>
        <end position="259"/>
    </location>
</feature>
<dbReference type="EMBL" id="MU839833">
    <property type="protein sequence ID" value="KAK1755734.1"/>
    <property type="molecule type" value="Genomic_DNA"/>
</dbReference>
<keyword evidence="6" id="KW-1185">Reference proteome</keyword>
<feature type="region of interest" description="Disordered" evidence="4">
    <location>
        <begin position="702"/>
        <end position="723"/>
    </location>
</feature>
<feature type="compositionally biased region" description="Low complexity" evidence="4">
    <location>
        <begin position="705"/>
        <end position="716"/>
    </location>
</feature>
<dbReference type="PANTHER" id="PTHR14150">
    <property type="entry name" value="U3 SMALL NUCLEOLAR RNA-ASSOCIATED PROTEIN 14"/>
    <property type="match status" value="1"/>
</dbReference>
<feature type="region of interest" description="Disordered" evidence="4">
    <location>
        <begin position="575"/>
        <end position="687"/>
    </location>
</feature>
<feature type="region of interest" description="Disordered" evidence="4">
    <location>
        <begin position="503"/>
        <end position="546"/>
    </location>
</feature>
<feature type="compositionally biased region" description="Acidic residues" evidence="4">
    <location>
        <begin position="595"/>
        <end position="604"/>
    </location>
</feature>
<dbReference type="GO" id="GO:0006364">
    <property type="term" value="P:rRNA processing"/>
    <property type="evidence" value="ECO:0007669"/>
    <property type="project" value="InterPro"/>
</dbReference>
<gene>
    <name evidence="5" type="ORF">QBC47DRAFT_381124</name>
</gene>
<dbReference type="Pfam" id="PF04615">
    <property type="entry name" value="Utp14"/>
    <property type="match status" value="1"/>
</dbReference>
<reference evidence="5" key="1">
    <citation type="submission" date="2023-06" db="EMBL/GenBank/DDBJ databases">
        <title>Genome-scale phylogeny and comparative genomics of the fungal order Sordariales.</title>
        <authorList>
            <consortium name="Lawrence Berkeley National Laboratory"/>
            <person name="Hensen N."/>
            <person name="Bonometti L."/>
            <person name="Westerberg I."/>
            <person name="Brannstrom I.O."/>
            <person name="Guillou S."/>
            <person name="Cros-Aarteil S."/>
            <person name="Calhoun S."/>
            <person name="Haridas S."/>
            <person name="Kuo A."/>
            <person name="Mondo S."/>
            <person name="Pangilinan J."/>
            <person name="Riley R."/>
            <person name="Labutti K."/>
            <person name="Andreopoulos B."/>
            <person name="Lipzen A."/>
            <person name="Chen C."/>
            <person name="Yanf M."/>
            <person name="Daum C."/>
            <person name="Ng V."/>
            <person name="Clum A."/>
            <person name="Steindorff A."/>
            <person name="Ohm R."/>
            <person name="Martin F."/>
            <person name="Silar P."/>
            <person name="Natvig D."/>
            <person name="Lalanne C."/>
            <person name="Gautier V."/>
            <person name="Ament-Velasquez S.L."/>
            <person name="Kruys A."/>
            <person name="Hutchinson M.I."/>
            <person name="Powell A.J."/>
            <person name="Barry K."/>
            <person name="Miller A.N."/>
            <person name="Grigoriev I.V."/>
            <person name="Debuchy R."/>
            <person name="Gladieux P."/>
            <person name="Thoren M.H."/>
            <person name="Johannesson H."/>
        </authorList>
    </citation>
    <scope>NUCLEOTIDE SEQUENCE</scope>
    <source>
        <strain evidence="5">PSN4</strain>
    </source>
</reference>
<feature type="compositionally biased region" description="Basic and acidic residues" evidence="4">
    <location>
        <begin position="503"/>
        <end position="519"/>
    </location>
</feature>
<dbReference type="GO" id="GO:0032040">
    <property type="term" value="C:small-subunit processome"/>
    <property type="evidence" value="ECO:0007669"/>
    <property type="project" value="InterPro"/>
</dbReference>
<feature type="compositionally biased region" description="Acidic residues" evidence="4">
    <location>
        <begin position="520"/>
        <end position="538"/>
    </location>
</feature>
<keyword evidence="3" id="KW-0539">Nucleus</keyword>
<feature type="compositionally biased region" description="Basic and acidic residues" evidence="4">
    <location>
        <begin position="52"/>
        <end position="65"/>
    </location>
</feature>
<evidence type="ECO:0000256" key="1">
    <source>
        <dbReference type="ARBA" id="ARBA00004604"/>
    </source>
</evidence>
<feature type="compositionally biased region" description="Acidic residues" evidence="4">
    <location>
        <begin position="162"/>
        <end position="172"/>
    </location>
</feature>
<dbReference type="AlphaFoldDB" id="A0AAJ0BEC9"/>
<feature type="compositionally biased region" description="Acidic residues" evidence="4">
    <location>
        <begin position="73"/>
        <end position="86"/>
    </location>
</feature>
<feature type="compositionally biased region" description="Basic residues" evidence="4">
    <location>
        <begin position="18"/>
        <end position="29"/>
    </location>
</feature>
<comment type="subcellular location">
    <subcellularLocation>
        <location evidence="1">Nucleus</location>
        <location evidence="1">Nucleolus</location>
    </subcellularLocation>
</comment>
<evidence type="ECO:0000313" key="6">
    <source>
        <dbReference type="Proteomes" id="UP001239445"/>
    </source>
</evidence>
<feature type="compositionally biased region" description="Basic and acidic residues" evidence="4">
    <location>
        <begin position="379"/>
        <end position="392"/>
    </location>
</feature>
<organism evidence="5 6">
    <name type="scientific">Echria macrotheca</name>
    <dbReference type="NCBI Taxonomy" id="438768"/>
    <lineage>
        <taxon>Eukaryota</taxon>
        <taxon>Fungi</taxon>
        <taxon>Dikarya</taxon>
        <taxon>Ascomycota</taxon>
        <taxon>Pezizomycotina</taxon>
        <taxon>Sordariomycetes</taxon>
        <taxon>Sordariomycetidae</taxon>
        <taxon>Sordariales</taxon>
        <taxon>Schizotheciaceae</taxon>
        <taxon>Echria</taxon>
    </lineage>
</organism>
<protein>
    <submittedName>
        <fullName evidence="5">Utp14 protein-domain-containing protein</fullName>
    </submittedName>
</protein>
<feature type="compositionally biased region" description="Low complexity" evidence="4">
    <location>
        <begin position="632"/>
        <end position="644"/>
    </location>
</feature>